<keyword evidence="2" id="KW-1185">Reference proteome</keyword>
<proteinExistence type="predicted"/>
<accession>A0ABR0VV80</accession>
<gene>
    <name evidence="1" type="ORF">DH2020_027041</name>
</gene>
<dbReference type="Proteomes" id="UP001318860">
    <property type="component" value="Unassembled WGS sequence"/>
</dbReference>
<reference evidence="1 2" key="1">
    <citation type="journal article" date="2021" name="Comput. Struct. Biotechnol. J.">
        <title>De novo genome assembly of the potent medicinal plant Rehmannia glutinosa using nanopore technology.</title>
        <authorList>
            <person name="Ma L."/>
            <person name="Dong C."/>
            <person name="Song C."/>
            <person name="Wang X."/>
            <person name="Zheng X."/>
            <person name="Niu Y."/>
            <person name="Chen S."/>
            <person name="Feng W."/>
        </authorList>
    </citation>
    <scope>NUCLEOTIDE SEQUENCE [LARGE SCALE GENOMIC DNA]</scope>
    <source>
        <strain evidence="1">DH-2019</strain>
    </source>
</reference>
<dbReference type="PANTHER" id="PTHR33710:SF64">
    <property type="entry name" value="ENDONUCLEASE_EXONUCLEASE_PHOSPHATASE DOMAIN-CONTAINING PROTEIN"/>
    <property type="match status" value="1"/>
</dbReference>
<dbReference type="PANTHER" id="PTHR33710">
    <property type="entry name" value="BNAC02G09200D PROTEIN"/>
    <property type="match status" value="1"/>
</dbReference>
<organism evidence="1 2">
    <name type="scientific">Rehmannia glutinosa</name>
    <name type="common">Chinese foxglove</name>
    <dbReference type="NCBI Taxonomy" id="99300"/>
    <lineage>
        <taxon>Eukaryota</taxon>
        <taxon>Viridiplantae</taxon>
        <taxon>Streptophyta</taxon>
        <taxon>Embryophyta</taxon>
        <taxon>Tracheophyta</taxon>
        <taxon>Spermatophyta</taxon>
        <taxon>Magnoliopsida</taxon>
        <taxon>eudicotyledons</taxon>
        <taxon>Gunneridae</taxon>
        <taxon>Pentapetalae</taxon>
        <taxon>asterids</taxon>
        <taxon>lamiids</taxon>
        <taxon>Lamiales</taxon>
        <taxon>Orobanchaceae</taxon>
        <taxon>Rehmannieae</taxon>
        <taxon>Rehmannia</taxon>
    </lineage>
</organism>
<dbReference type="SUPFAM" id="SSF56219">
    <property type="entry name" value="DNase I-like"/>
    <property type="match status" value="1"/>
</dbReference>
<dbReference type="InterPro" id="IPR036691">
    <property type="entry name" value="Endo/exonu/phosph_ase_sf"/>
</dbReference>
<evidence type="ECO:0000313" key="1">
    <source>
        <dbReference type="EMBL" id="KAK6139221.1"/>
    </source>
</evidence>
<name>A0ABR0VV80_REHGL</name>
<dbReference type="EMBL" id="JABTTQ020000469">
    <property type="protein sequence ID" value="KAK6139221.1"/>
    <property type="molecule type" value="Genomic_DNA"/>
</dbReference>
<protein>
    <submittedName>
        <fullName evidence="1">Uncharacterized protein</fullName>
    </submittedName>
</protein>
<comment type="caution">
    <text evidence="1">The sequence shown here is derived from an EMBL/GenBank/DDBJ whole genome shotgun (WGS) entry which is preliminary data.</text>
</comment>
<sequence length="285" mass="32702">MILGILEPMTAPDFHVFCGKLGFHHGIANKSNKIWRPGDYLRAFTHVSSSIPWLLEEILTAFLHLDERTGSTTNRHLDMKEFGQMISDCGLVDAGFVGPVMHTWVRNSLHERLNRFLVNHKWTDLFPKYSISHLSRVHSDHASILFKAFLIGSKPTSAFRFMKMWTRHSCFLDVVAKVWNGPTGSHGLDNFNLSSFGLSCKLLKLKSNMMFFLNQAIAKLVLATKIEEDFWHQKSSCKWIVEVDRNTKYFHTITKQKRLKSRISSIEDNGITLTDDSDIRKSCIS</sequence>
<evidence type="ECO:0000313" key="2">
    <source>
        <dbReference type="Proteomes" id="UP001318860"/>
    </source>
</evidence>
<dbReference type="Gene3D" id="3.60.10.10">
    <property type="entry name" value="Endonuclease/exonuclease/phosphatase"/>
    <property type="match status" value="1"/>
</dbReference>